<dbReference type="AlphaFoldDB" id="A0A2N0ZN21"/>
<organism evidence="1 2">
    <name type="scientific">Cytobacillus horneckiae</name>
    <dbReference type="NCBI Taxonomy" id="549687"/>
    <lineage>
        <taxon>Bacteria</taxon>
        <taxon>Bacillati</taxon>
        <taxon>Bacillota</taxon>
        <taxon>Bacilli</taxon>
        <taxon>Bacillales</taxon>
        <taxon>Bacillaceae</taxon>
        <taxon>Cytobacillus</taxon>
    </lineage>
</organism>
<evidence type="ECO:0000313" key="1">
    <source>
        <dbReference type="EMBL" id="PKG30912.1"/>
    </source>
</evidence>
<evidence type="ECO:0000313" key="2">
    <source>
        <dbReference type="Proteomes" id="UP000233343"/>
    </source>
</evidence>
<name>A0A2N0ZN21_9BACI</name>
<proteinExistence type="predicted"/>
<sequence>MMIENILDMYRDNKILKEDVIVVFQANMKQQEKQYEAAFQNRVGKVVLNLVEKGVISRNEIDPIQLALVRKDN</sequence>
<dbReference type="EMBL" id="PISD01000003">
    <property type="protein sequence ID" value="PKG30912.1"/>
    <property type="molecule type" value="Genomic_DNA"/>
</dbReference>
<dbReference type="Proteomes" id="UP000233343">
    <property type="component" value="Unassembled WGS sequence"/>
</dbReference>
<gene>
    <name evidence="1" type="ORF">CWS20_01045</name>
</gene>
<reference evidence="1 2" key="1">
    <citation type="journal article" date="2010" name="Int. J. Syst. Evol. Microbiol.">
        <title>Bacillus horneckiae sp. nov., isolated from a spacecraft-assembly clean room.</title>
        <authorList>
            <person name="Vaishampayan P."/>
            <person name="Probst A."/>
            <person name="Krishnamurthi S."/>
            <person name="Ghosh S."/>
            <person name="Osman S."/>
            <person name="McDowall A."/>
            <person name="Ruckmani A."/>
            <person name="Mayilraj S."/>
            <person name="Venkateswaran K."/>
        </authorList>
    </citation>
    <scope>NUCLEOTIDE SEQUENCE [LARGE SCALE GENOMIC DNA]</scope>
    <source>
        <strain evidence="2">1PO1SC</strain>
    </source>
</reference>
<dbReference type="RefSeq" id="WP_101226221.1">
    <property type="nucleotide sequence ID" value="NZ_JARSFA010000023.1"/>
</dbReference>
<protein>
    <submittedName>
        <fullName evidence="1">Uncharacterized protein</fullName>
    </submittedName>
</protein>
<keyword evidence="2" id="KW-1185">Reference proteome</keyword>
<comment type="caution">
    <text evidence="1">The sequence shown here is derived from an EMBL/GenBank/DDBJ whole genome shotgun (WGS) entry which is preliminary data.</text>
</comment>
<accession>A0A2N0ZN21</accession>